<dbReference type="GO" id="GO:0008237">
    <property type="term" value="F:metallopeptidase activity"/>
    <property type="evidence" value="ECO:0007669"/>
    <property type="project" value="UniProtKB-KW"/>
</dbReference>
<dbReference type="PROSITE" id="PS51257">
    <property type="entry name" value="PROKAR_LIPOPROTEIN"/>
    <property type="match status" value="1"/>
</dbReference>
<gene>
    <name evidence="3" type="ORF">ACFFRI_11010</name>
</gene>
<reference evidence="3 4" key="1">
    <citation type="submission" date="2024-09" db="EMBL/GenBank/DDBJ databases">
        <authorList>
            <person name="Sun Q."/>
            <person name="Mori K."/>
        </authorList>
    </citation>
    <scope>NUCLEOTIDE SEQUENCE [LARGE SCALE GENOMIC DNA]</scope>
    <source>
        <strain evidence="3 4">JCM 9626</strain>
    </source>
</reference>
<dbReference type="RefSeq" id="WP_140007819.1">
    <property type="nucleotide sequence ID" value="NZ_JBHMDG010000012.1"/>
</dbReference>
<organism evidence="3 4">
    <name type="scientific">Nocardioides plantarum</name>
    <dbReference type="NCBI Taxonomy" id="29299"/>
    <lineage>
        <taxon>Bacteria</taxon>
        <taxon>Bacillati</taxon>
        <taxon>Actinomycetota</taxon>
        <taxon>Actinomycetes</taxon>
        <taxon>Propionibacteriales</taxon>
        <taxon>Nocardioidaceae</taxon>
        <taxon>Nocardioides</taxon>
    </lineage>
</organism>
<evidence type="ECO:0000313" key="4">
    <source>
        <dbReference type="Proteomes" id="UP001589750"/>
    </source>
</evidence>
<keyword evidence="3" id="KW-0645">Protease</keyword>
<keyword evidence="1" id="KW-0732">Signal</keyword>
<evidence type="ECO:0000259" key="2">
    <source>
        <dbReference type="SMART" id="SM00235"/>
    </source>
</evidence>
<keyword evidence="3" id="KW-0378">Hydrolase</keyword>
<evidence type="ECO:0000313" key="3">
    <source>
        <dbReference type="EMBL" id="MFB9313572.1"/>
    </source>
</evidence>
<dbReference type="InterPro" id="IPR006026">
    <property type="entry name" value="Peptidase_Metallo"/>
</dbReference>
<feature type="chain" id="PRO_5047105517" evidence="1">
    <location>
        <begin position="29"/>
        <end position="277"/>
    </location>
</feature>
<feature type="domain" description="Peptidase metallopeptidase" evidence="2">
    <location>
        <begin position="101"/>
        <end position="255"/>
    </location>
</feature>
<proteinExistence type="predicted"/>
<dbReference type="EMBL" id="JBHMDG010000012">
    <property type="protein sequence ID" value="MFB9313572.1"/>
    <property type="molecule type" value="Genomic_DNA"/>
</dbReference>
<sequence length="277" mass="29465">MKHTRPFQVVVAGAAACAALLASPAAQGANDDSAGSSVKAPQPPTFAEFEAATYRDHDGQYIVNGDEPLATTAELRAYYDRMVSSGDTDSQSLIVNQDGGVDDVWSASQALDLTYCVSDDFGAEKDTVVDAMAAGAGQWEAASSGVDFTYVPSEDADCVTSNDNVLFSVEPVVTSEYIARAFFPSSPDSERNVLVADSLTTSGWAPENILAHELGHVLGFRHEHTRPEAGTCFEDNNWRPLTPYDAASIMHYPQCNGATEDLSMSGTDREGVASIYG</sequence>
<dbReference type="Proteomes" id="UP001589750">
    <property type="component" value="Unassembled WGS sequence"/>
</dbReference>
<dbReference type="Gene3D" id="3.40.390.10">
    <property type="entry name" value="Collagenase (Catalytic Domain)"/>
    <property type="match status" value="1"/>
</dbReference>
<protein>
    <submittedName>
        <fullName evidence="3">M57 family metalloprotease</fullName>
    </submittedName>
</protein>
<dbReference type="SUPFAM" id="SSF55486">
    <property type="entry name" value="Metalloproteases ('zincins'), catalytic domain"/>
    <property type="match status" value="1"/>
</dbReference>
<comment type="caution">
    <text evidence="3">The sequence shown here is derived from an EMBL/GenBank/DDBJ whole genome shotgun (WGS) entry which is preliminary data.</text>
</comment>
<evidence type="ECO:0000256" key="1">
    <source>
        <dbReference type="SAM" id="SignalP"/>
    </source>
</evidence>
<accession>A0ABV5KA24</accession>
<dbReference type="SMART" id="SM00235">
    <property type="entry name" value="ZnMc"/>
    <property type="match status" value="1"/>
</dbReference>
<keyword evidence="3" id="KW-0482">Metalloprotease</keyword>
<feature type="signal peptide" evidence="1">
    <location>
        <begin position="1"/>
        <end position="28"/>
    </location>
</feature>
<keyword evidence="4" id="KW-1185">Reference proteome</keyword>
<dbReference type="InterPro" id="IPR024079">
    <property type="entry name" value="MetalloPept_cat_dom_sf"/>
</dbReference>
<name>A0ABV5KA24_9ACTN</name>